<feature type="transmembrane region" description="Helical" evidence="8">
    <location>
        <begin position="244"/>
        <end position="266"/>
    </location>
</feature>
<dbReference type="GO" id="GO:0005886">
    <property type="term" value="C:plasma membrane"/>
    <property type="evidence" value="ECO:0007669"/>
    <property type="project" value="UniProtKB-SubCell"/>
</dbReference>
<dbReference type="PANTHER" id="PTHR42703:SF1">
    <property type="entry name" value="NA(+)_H(+) ANTIPORTER SUBUNIT D1"/>
    <property type="match status" value="1"/>
</dbReference>
<evidence type="ECO:0000256" key="4">
    <source>
        <dbReference type="ARBA" id="ARBA00022692"/>
    </source>
</evidence>
<evidence type="ECO:0000256" key="5">
    <source>
        <dbReference type="ARBA" id="ARBA00022989"/>
    </source>
</evidence>
<comment type="subcellular location">
    <subcellularLocation>
        <location evidence="1">Cell membrane</location>
        <topology evidence="1">Multi-pass membrane protein</topology>
    </subcellularLocation>
    <subcellularLocation>
        <location evidence="7">Membrane</location>
        <topology evidence="7">Multi-pass membrane protein</topology>
    </subcellularLocation>
</comment>
<feature type="transmembrane region" description="Helical" evidence="8">
    <location>
        <begin position="343"/>
        <end position="363"/>
    </location>
</feature>
<feature type="transmembrane region" description="Helical" evidence="8">
    <location>
        <begin position="139"/>
        <end position="159"/>
    </location>
</feature>
<evidence type="ECO:0000256" key="2">
    <source>
        <dbReference type="ARBA" id="ARBA00005346"/>
    </source>
</evidence>
<feature type="transmembrane region" description="Helical" evidence="8">
    <location>
        <begin position="415"/>
        <end position="436"/>
    </location>
</feature>
<evidence type="ECO:0000313" key="11">
    <source>
        <dbReference type="Proteomes" id="UP000006377"/>
    </source>
</evidence>
<keyword evidence="11" id="KW-1185">Reference proteome</keyword>
<comment type="similarity">
    <text evidence="2">Belongs to the CPA3 antiporters (TC 2.A.63) subunit D family.</text>
</comment>
<dbReference type="EMBL" id="CP000774">
    <property type="protein sequence ID" value="ABS64574.1"/>
    <property type="molecule type" value="Genomic_DNA"/>
</dbReference>
<evidence type="ECO:0000256" key="6">
    <source>
        <dbReference type="ARBA" id="ARBA00023136"/>
    </source>
</evidence>
<reference evidence="10 11" key="1">
    <citation type="journal article" date="2011" name="Stand. Genomic Sci.">
        <title>Complete genome sequence of Parvibaculum lavamentivorans type strain (DS-1(T)).</title>
        <authorList>
            <person name="Schleheck D."/>
            <person name="Weiss M."/>
            <person name="Pitluck S."/>
            <person name="Bruce D."/>
            <person name="Land M.L."/>
            <person name="Han S."/>
            <person name="Saunders E."/>
            <person name="Tapia R."/>
            <person name="Detter C."/>
            <person name="Brettin T."/>
            <person name="Han J."/>
            <person name="Woyke T."/>
            <person name="Goodwin L."/>
            <person name="Pennacchio L."/>
            <person name="Nolan M."/>
            <person name="Cook A.M."/>
            <person name="Kjelleberg S."/>
            <person name="Thomas T."/>
        </authorList>
    </citation>
    <scope>NUCLEOTIDE SEQUENCE [LARGE SCALE GENOMIC DNA]</scope>
    <source>
        <strain evidence="11">DS-1 / DSM 13023 / NCIMB 13966</strain>
    </source>
</reference>
<feature type="transmembrane region" description="Helical" evidence="8">
    <location>
        <begin position="171"/>
        <end position="196"/>
    </location>
</feature>
<dbReference type="Proteomes" id="UP000006377">
    <property type="component" value="Chromosome"/>
</dbReference>
<keyword evidence="6 8" id="KW-0472">Membrane</keyword>
<dbReference type="HOGENOM" id="CLU_007100_9_5_5"/>
<dbReference type="InterPro" id="IPR050586">
    <property type="entry name" value="CPA3_Na-H_Antiporter_D"/>
</dbReference>
<keyword evidence="10" id="KW-0560">Oxidoreductase</keyword>
<evidence type="ECO:0000256" key="8">
    <source>
        <dbReference type="SAM" id="Phobius"/>
    </source>
</evidence>
<feature type="transmembrane region" description="Helical" evidence="8">
    <location>
        <begin position="456"/>
        <end position="476"/>
    </location>
</feature>
<dbReference type="PRINTS" id="PR01437">
    <property type="entry name" value="NUOXDRDTASE4"/>
</dbReference>
<evidence type="ECO:0000256" key="1">
    <source>
        <dbReference type="ARBA" id="ARBA00004651"/>
    </source>
</evidence>
<feature type="transmembrane region" description="Helical" evidence="8">
    <location>
        <begin position="383"/>
        <end position="403"/>
    </location>
</feature>
<dbReference type="eggNOG" id="COG0651">
    <property type="taxonomic scope" value="Bacteria"/>
</dbReference>
<dbReference type="PANTHER" id="PTHR42703">
    <property type="entry name" value="NADH DEHYDROGENASE"/>
    <property type="match status" value="1"/>
</dbReference>
<proteinExistence type="inferred from homology"/>
<dbReference type="EC" id="1.6.99.5" evidence="10"/>
<feature type="transmembrane region" description="Helical" evidence="8">
    <location>
        <begin position="81"/>
        <end position="99"/>
    </location>
</feature>
<dbReference type="InterPro" id="IPR003918">
    <property type="entry name" value="NADH_UbQ_OxRdtase"/>
</dbReference>
<feature type="transmembrane region" description="Helical" evidence="8">
    <location>
        <begin position="114"/>
        <end position="132"/>
    </location>
</feature>
<dbReference type="RefSeq" id="WP_012111892.1">
    <property type="nucleotide sequence ID" value="NC_009719.1"/>
</dbReference>
<feature type="transmembrane region" description="Helical" evidence="8">
    <location>
        <begin position="287"/>
        <end position="306"/>
    </location>
</feature>
<dbReference type="GO" id="GO:0016491">
    <property type="term" value="F:oxidoreductase activity"/>
    <property type="evidence" value="ECO:0007669"/>
    <property type="project" value="UniProtKB-KW"/>
</dbReference>
<feature type="transmembrane region" description="Helical" evidence="8">
    <location>
        <begin position="35"/>
        <end position="61"/>
    </location>
</feature>
<dbReference type="AlphaFoldDB" id="A7HXE1"/>
<organism evidence="10 11">
    <name type="scientific">Parvibaculum lavamentivorans (strain DS-1 / DSM 13023 / NCIMB 13966)</name>
    <dbReference type="NCBI Taxonomy" id="402881"/>
    <lineage>
        <taxon>Bacteria</taxon>
        <taxon>Pseudomonadati</taxon>
        <taxon>Pseudomonadota</taxon>
        <taxon>Alphaproteobacteria</taxon>
        <taxon>Hyphomicrobiales</taxon>
        <taxon>Parvibaculaceae</taxon>
        <taxon>Parvibaculum</taxon>
    </lineage>
</organism>
<dbReference type="GO" id="GO:0008137">
    <property type="term" value="F:NADH dehydrogenase (ubiquinone) activity"/>
    <property type="evidence" value="ECO:0007669"/>
    <property type="project" value="InterPro"/>
</dbReference>
<keyword evidence="4 7" id="KW-0812">Transmembrane</keyword>
<feature type="transmembrane region" description="Helical" evidence="8">
    <location>
        <begin position="312"/>
        <end position="331"/>
    </location>
</feature>
<name>A7HXE1_PARL1</name>
<protein>
    <submittedName>
        <fullName evidence="10">NADH dehydrogenase (Quinone)</fullName>
        <ecNumber evidence="10">1.6.99.5</ecNumber>
    </submittedName>
</protein>
<evidence type="ECO:0000259" key="9">
    <source>
        <dbReference type="Pfam" id="PF00361"/>
    </source>
</evidence>
<dbReference type="GO" id="GO:0042773">
    <property type="term" value="P:ATP synthesis coupled electron transport"/>
    <property type="evidence" value="ECO:0007669"/>
    <property type="project" value="InterPro"/>
</dbReference>
<evidence type="ECO:0000313" key="10">
    <source>
        <dbReference type="EMBL" id="ABS64574.1"/>
    </source>
</evidence>
<evidence type="ECO:0000256" key="7">
    <source>
        <dbReference type="RuleBase" id="RU000320"/>
    </source>
</evidence>
<keyword evidence="3" id="KW-1003">Cell membrane</keyword>
<gene>
    <name evidence="10" type="ordered locus">Plav_2967</name>
</gene>
<feature type="domain" description="NADH:quinone oxidoreductase/Mrp antiporter transmembrane" evidence="9">
    <location>
        <begin position="135"/>
        <end position="429"/>
    </location>
</feature>
<feature type="transmembrane region" description="Helical" evidence="8">
    <location>
        <begin position="217"/>
        <end position="238"/>
    </location>
</feature>
<keyword evidence="5 8" id="KW-1133">Transmembrane helix</keyword>
<evidence type="ECO:0000256" key="3">
    <source>
        <dbReference type="ARBA" id="ARBA00022475"/>
    </source>
</evidence>
<dbReference type="STRING" id="402881.Plav_2967"/>
<dbReference type="InterPro" id="IPR001750">
    <property type="entry name" value="ND/Mrp_TM"/>
</dbReference>
<dbReference type="KEGG" id="pla:Plav_2967"/>
<accession>A7HXE1</accession>
<sequence length="501" mass="53896">MLAMIEANLPALQVVLPLVAAPVCAMLGSGTRAWAFATLISFFTFAISISLFIATSGGTIISYEMGGWAPPAGIEYRVDTLNAFVLVIVSGLAALVLPYARKSVDYEIPAERQVLFYTAFLLCLTGLLGVTITGDAFNVFVFLEISSLSTYALVAAGAWRNKRALTASYNYLIMGTIGATFFVIGIGMLYMVTGTLNMADLGERIAAHGDSRTLRTGFVFILIGMGLKLAMFPLHLWLPNAYSFAPSAVTAFLAATATKVAVYVLLRFMFTVFGFDYAFQAATLKNVVLPLAIVAMFAASLVAIFQDDLKRMLAYSSIAQIGYILLGLAFLTHTGLTASIIHLFNHAITKGALFMVAGCFIFATGSSSIKSLRGVGRDMPWTTAAFVIAGLSLIGLPLTVGFISKWYLVQAAIELGWWPVALLIMGSSLLAIIYVWRVVEQAYLQPAPEGVSRREAPLSMLVPTWFLVALTVWFGITATMTTGAASRAANSLISSSHIMWQ</sequence>
<dbReference type="Pfam" id="PF00361">
    <property type="entry name" value="Proton_antipo_M"/>
    <property type="match status" value="1"/>
</dbReference>